<dbReference type="GO" id="GO:0005829">
    <property type="term" value="C:cytosol"/>
    <property type="evidence" value="ECO:0007669"/>
    <property type="project" value="TreeGrafter"/>
</dbReference>
<dbReference type="Gene3D" id="3.40.50.450">
    <property type="match status" value="1"/>
</dbReference>
<dbReference type="NCBIfam" id="TIGR00730">
    <property type="entry name" value="Rossman fold protein, TIGR00730 family"/>
    <property type="match status" value="1"/>
</dbReference>
<dbReference type="AlphaFoldDB" id="A0AAU7Z8M3"/>
<comment type="similarity">
    <text evidence="2 3">Belongs to the LOG family.</text>
</comment>
<keyword evidence="3" id="KW-0203">Cytokinin biosynthesis</keyword>
<evidence type="ECO:0000256" key="2">
    <source>
        <dbReference type="ARBA" id="ARBA00006763"/>
    </source>
</evidence>
<evidence type="ECO:0000256" key="1">
    <source>
        <dbReference type="ARBA" id="ARBA00000274"/>
    </source>
</evidence>
<comment type="catalytic activity">
    <reaction evidence="1">
        <text>AMP + H2O = D-ribose 5-phosphate + adenine</text>
        <dbReference type="Rhea" id="RHEA:20129"/>
        <dbReference type="ChEBI" id="CHEBI:15377"/>
        <dbReference type="ChEBI" id="CHEBI:16708"/>
        <dbReference type="ChEBI" id="CHEBI:78346"/>
        <dbReference type="ChEBI" id="CHEBI:456215"/>
        <dbReference type="EC" id="3.2.2.4"/>
    </reaction>
</comment>
<reference evidence="4" key="2">
    <citation type="journal article" date="2024" name="Environ. Microbiol.">
        <title>Genome analysis and description of Tunturibacter gen. nov. expands the diversity of Terriglobia in tundra soils.</title>
        <authorList>
            <person name="Messyasz A."/>
            <person name="Mannisto M.K."/>
            <person name="Kerkhof L.J."/>
            <person name="Haggblom M.M."/>
        </authorList>
    </citation>
    <scope>NUCLEOTIDE SEQUENCE</scope>
    <source>
        <strain evidence="4">M8UP23</strain>
    </source>
</reference>
<evidence type="ECO:0000313" key="4">
    <source>
        <dbReference type="EMBL" id="XCB24831.1"/>
    </source>
</evidence>
<dbReference type="Pfam" id="PF03641">
    <property type="entry name" value="Lysine_decarbox"/>
    <property type="match status" value="1"/>
</dbReference>
<name>A0AAU7Z8M3_9BACT</name>
<dbReference type="GO" id="GO:0009691">
    <property type="term" value="P:cytokinin biosynthetic process"/>
    <property type="evidence" value="ECO:0007669"/>
    <property type="project" value="UniProtKB-UniRule"/>
</dbReference>
<proteinExistence type="inferred from homology"/>
<dbReference type="PANTHER" id="PTHR31223:SF70">
    <property type="entry name" value="LOG FAMILY PROTEIN YJL055W"/>
    <property type="match status" value="1"/>
</dbReference>
<dbReference type="RefSeq" id="WP_353068035.1">
    <property type="nucleotide sequence ID" value="NZ_CP132932.1"/>
</dbReference>
<dbReference type="SUPFAM" id="SSF102405">
    <property type="entry name" value="MCP/YpsA-like"/>
    <property type="match status" value="1"/>
</dbReference>
<dbReference type="PANTHER" id="PTHR31223">
    <property type="entry name" value="LOG FAMILY PROTEIN YJL055W"/>
    <property type="match status" value="1"/>
</dbReference>
<dbReference type="GO" id="GO:0008714">
    <property type="term" value="F:AMP nucleosidase activity"/>
    <property type="evidence" value="ECO:0007669"/>
    <property type="project" value="UniProtKB-EC"/>
</dbReference>
<protein>
    <recommendedName>
        <fullName evidence="3">Cytokinin riboside 5'-monophosphate phosphoribohydrolase</fullName>
        <ecNumber evidence="3">3.2.2.n1</ecNumber>
    </recommendedName>
</protein>
<organism evidence="4">
    <name type="scientific">Tunturiibacter empetritectus</name>
    <dbReference type="NCBI Taxonomy" id="3069691"/>
    <lineage>
        <taxon>Bacteria</taxon>
        <taxon>Pseudomonadati</taxon>
        <taxon>Acidobacteriota</taxon>
        <taxon>Terriglobia</taxon>
        <taxon>Terriglobales</taxon>
        <taxon>Acidobacteriaceae</taxon>
        <taxon>Tunturiibacter</taxon>
    </lineage>
</organism>
<keyword evidence="3" id="KW-0378">Hydrolase</keyword>
<dbReference type="InterPro" id="IPR005269">
    <property type="entry name" value="LOG"/>
</dbReference>
<sequence>MIDQHSDHRREALDILSSMIRNVAVFCASANGFHSAYRAAAEDLGRALAARNIGVIYGGANVGLMEAVAGAALSAEGKVIGVIPEVLVDLEVAHRGITELHITSTMHTRKALIGEKADAFIALPGGFGTFEELFEVLAWHTLKLHAKPILLLNTHGFYDRLLTFLDHCVTEGMLKPKNRQLLLVAQTVEEALTMLQLDDQRASADKFG</sequence>
<dbReference type="KEGG" id="temp:RBB75_10205"/>
<accession>A0AAU7Z8M3</accession>
<evidence type="ECO:0000256" key="3">
    <source>
        <dbReference type="RuleBase" id="RU363015"/>
    </source>
</evidence>
<dbReference type="InterPro" id="IPR031100">
    <property type="entry name" value="LOG_fam"/>
</dbReference>
<dbReference type="EMBL" id="CP132932">
    <property type="protein sequence ID" value="XCB24831.1"/>
    <property type="molecule type" value="Genomic_DNA"/>
</dbReference>
<gene>
    <name evidence="4" type="ORF">RBB75_10205</name>
</gene>
<dbReference type="EC" id="3.2.2.n1" evidence="3"/>
<reference evidence="4" key="1">
    <citation type="submission" date="2023-08" db="EMBL/GenBank/DDBJ databases">
        <authorList>
            <person name="Messyasz A."/>
            <person name="Mannisto M.K."/>
            <person name="Kerkhof L.J."/>
            <person name="Haggblom M."/>
        </authorList>
    </citation>
    <scope>NUCLEOTIDE SEQUENCE</scope>
    <source>
        <strain evidence="4">M8UP23</strain>
    </source>
</reference>